<feature type="compositionally biased region" description="Basic and acidic residues" evidence="1">
    <location>
        <begin position="61"/>
        <end position="77"/>
    </location>
</feature>
<evidence type="ECO:0000313" key="2">
    <source>
        <dbReference type="EMBL" id="CAG4943814.1"/>
    </source>
</evidence>
<reference evidence="2" key="1">
    <citation type="submission" date="2021-04" db="EMBL/GenBank/DDBJ databases">
        <authorList>
            <person name="Tunstrom K."/>
        </authorList>
    </citation>
    <scope>NUCLEOTIDE SEQUENCE</scope>
</reference>
<protein>
    <submittedName>
        <fullName evidence="2">(apollo) hypothetical protein</fullName>
    </submittedName>
</protein>
<name>A0A8S3W7A2_PARAO</name>
<dbReference type="Proteomes" id="UP000691718">
    <property type="component" value="Unassembled WGS sequence"/>
</dbReference>
<feature type="region of interest" description="Disordered" evidence="1">
    <location>
        <begin position="25"/>
        <end position="88"/>
    </location>
</feature>
<dbReference type="OrthoDB" id="118105at2759"/>
<dbReference type="EMBL" id="CAJQZP010000178">
    <property type="protein sequence ID" value="CAG4943814.1"/>
    <property type="molecule type" value="Genomic_DNA"/>
</dbReference>
<accession>A0A8S3W7A2</accession>
<comment type="caution">
    <text evidence="2">The sequence shown here is derived from an EMBL/GenBank/DDBJ whole genome shotgun (WGS) entry which is preliminary data.</text>
</comment>
<sequence>MEHRRRSINDCEIELQLEAMFGLSDARSSRRHRKHGPEQATYEWEEDDDHKIEDEIGTESNNRRENIWNETSERTTDCESDNGVGGAGNIRVLRASKSSATTARPFDSTSINTRDAEVTIPTALVSEESDSDDD</sequence>
<keyword evidence="3" id="KW-1185">Reference proteome</keyword>
<gene>
    <name evidence="2" type="ORF">PAPOLLO_LOCUS2753</name>
</gene>
<evidence type="ECO:0000256" key="1">
    <source>
        <dbReference type="SAM" id="MobiDB-lite"/>
    </source>
</evidence>
<proteinExistence type="predicted"/>
<organism evidence="2 3">
    <name type="scientific">Parnassius apollo</name>
    <name type="common">Apollo butterfly</name>
    <name type="synonym">Papilio apollo</name>
    <dbReference type="NCBI Taxonomy" id="110799"/>
    <lineage>
        <taxon>Eukaryota</taxon>
        <taxon>Metazoa</taxon>
        <taxon>Ecdysozoa</taxon>
        <taxon>Arthropoda</taxon>
        <taxon>Hexapoda</taxon>
        <taxon>Insecta</taxon>
        <taxon>Pterygota</taxon>
        <taxon>Neoptera</taxon>
        <taxon>Endopterygota</taxon>
        <taxon>Lepidoptera</taxon>
        <taxon>Glossata</taxon>
        <taxon>Ditrysia</taxon>
        <taxon>Papilionoidea</taxon>
        <taxon>Papilionidae</taxon>
        <taxon>Parnassiinae</taxon>
        <taxon>Parnassini</taxon>
        <taxon>Parnassius</taxon>
        <taxon>Parnassius</taxon>
    </lineage>
</organism>
<feature type="region of interest" description="Disordered" evidence="1">
    <location>
        <begin position="114"/>
        <end position="134"/>
    </location>
</feature>
<evidence type="ECO:0000313" key="3">
    <source>
        <dbReference type="Proteomes" id="UP000691718"/>
    </source>
</evidence>
<dbReference type="AlphaFoldDB" id="A0A8S3W7A2"/>